<organism evidence="1 2">
    <name type="scientific">Shinella granuli</name>
    <dbReference type="NCBI Taxonomy" id="323621"/>
    <lineage>
        <taxon>Bacteria</taxon>
        <taxon>Pseudomonadati</taxon>
        <taxon>Pseudomonadota</taxon>
        <taxon>Alphaproteobacteria</taxon>
        <taxon>Hyphomicrobiales</taxon>
        <taxon>Rhizobiaceae</taxon>
        <taxon>Shinella</taxon>
    </lineage>
</organism>
<protein>
    <submittedName>
        <fullName evidence="1">Uncharacterized protein</fullName>
    </submittedName>
</protein>
<comment type="caution">
    <text evidence="1">The sequence shown here is derived from an EMBL/GenBank/DDBJ whole genome shotgun (WGS) entry which is preliminary data.</text>
</comment>
<keyword evidence="2" id="KW-1185">Reference proteome</keyword>
<evidence type="ECO:0000313" key="2">
    <source>
        <dbReference type="Proteomes" id="UP000295351"/>
    </source>
</evidence>
<reference evidence="1 2" key="1">
    <citation type="submission" date="2019-03" db="EMBL/GenBank/DDBJ databases">
        <title>Genomic Encyclopedia of Type Strains, Phase IV (KMG-IV): sequencing the most valuable type-strain genomes for metagenomic binning, comparative biology and taxonomic classification.</title>
        <authorList>
            <person name="Goeker M."/>
        </authorList>
    </citation>
    <scope>NUCLEOTIDE SEQUENCE [LARGE SCALE GENOMIC DNA]</scope>
    <source>
        <strain evidence="1 2">DSM 18401</strain>
    </source>
</reference>
<name>A0A4R2D4R5_SHIGR</name>
<dbReference type="AlphaFoldDB" id="A0A4R2D4R5"/>
<proteinExistence type="predicted"/>
<gene>
    <name evidence="1" type="ORF">EV665_10342</name>
</gene>
<evidence type="ECO:0000313" key="1">
    <source>
        <dbReference type="EMBL" id="TCN46874.1"/>
    </source>
</evidence>
<dbReference type="Proteomes" id="UP000295351">
    <property type="component" value="Unassembled WGS sequence"/>
</dbReference>
<dbReference type="RefSeq" id="WP_133033477.1">
    <property type="nucleotide sequence ID" value="NZ_BAABEI010000012.1"/>
</dbReference>
<sequence>MDIAPDLFAWAETRPTATVIDATYAFQRRMLFAALTPPRIRNFAGSDAPIVKIEDFRLSFLPRAS</sequence>
<dbReference type="EMBL" id="SLVX01000003">
    <property type="protein sequence ID" value="TCN46874.1"/>
    <property type="molecule type" value="Genomic_DNA"/>
</dbReference>
<accession>A0A4R2D4R5</accession>